<organism evidence="1">
    <name type="scientific">freshwater metagenome</name>
    <dbReference type="NCBI Taxonomy" id="449393"/>
    <lineage>
        <taxon>unclassified sequences</taxon>
        <taxon>metagenomes</taxon>
        <taxon>ecological metagenomes</taxon>
    </lineage>
</organism>
<reference evidence="1" key="1">
    <citation type="submission" date="2020-05" db="EMBL/GenBank/DDBJ databases">
        <authorList>
            <person name="Chiriac C."/>
            <person name="Salcher M."/>
            <person name="Ghai R."/>
            <person name="Kavagutti S V."/>
        </authorList>
    </citation>
    <scope>NUCLEOTIDE SEQUENCE</scope>
</reference>
<dbReference type="SUPFAM" id="SSF54909">
    <property type="entry name" value="Dimeric alpha+beta barrel"/>
    <property type="match status" value="1"/>
</dbReference>
<evidence type="ECO:0000313" key="1">
    <source>
        <dbReference type="EMBL" id="CAB4884114.1"/>
    </source>
</evidence>
<gene>
    <name evidence="1" type="ORF">UFOPK3402_01593</name>
</gene>
<name>A0A6J7ES42_9ZZZZ</name>
<sequence>MSEVVEFTLNVKPGHYAAVLELYSDFAHTYMDLNPALLSMIVVGDEGTGVVRGIGIYGDHDTAAAVNSDVFFGAFMDAIEPLIEGAPNRVLLDLVHAWSK</sequence>
<dbReference type="EMBL" id="CAFBLS010000230">
    <property type="protein sequence ID" value="CAB4884114.1"/>
    <property type="molecule type" value="Genomic_DNA"/>
</dbReference>
<proteinExistence type="predicted"/>
<dbReference type="AlphaFoldDB" id="A0A6J7ES42"/>
<protein>
    <submittedName>
        <fullName evidence="1">Unannotated protein</fullName>
    </submittedName>
</protein>
<accession>A0A6J7ES42</accession>
<dbReference type="InterPro" id="IPR011008">
    <property type="entry name" value="Dimeric_a/b-barrel"/>
</dbReference>